<protein>
    <submittedName>
        <fullName evidence="2">Uncharacterized protein</fullName>
    </submittedName>
</protein>
<sequence length="115" mass="12446">MPFKNLNWWRNAILIGPIVAYMVVGVAQAGMEGDQLINAGLVIGAAVVGALLILGGVNLPSDDTTLAATNVPTPESTYLDTIRRLEAENAQLRGQNNALLEIFRYLKLDVELVRD</sequence>
<organism evidence="2 3">
    <name type="scientific">Phototrophicus methaneseepsis</name>
    <dbReference type="NCBI Taxonomy" id="2710758"/>
    <lineage>
        <taxon>Bacteria</taxon>
        <taxon>Bacillati</taxon>
        <taxon>Chloroflexota</taxon>
        <taxon>Candidatus Thermofontia</taxon>
        <taxon>Phototrophicales</taxon>
        <taxon>Phototrophicaceae</taxon>
        <taxon>Phototrophicus</taxon>
    </lineage>
</organism>
<accession>A0A7S8IFN4</accession>
<reference evidence="2 3" key="1">
    <citation type="submission" date="2020-02" db="EMBL/GenBank/DDBJ databases">
        <authorList>
            <person name="Zheng R.K."/>
            <person name="Sun C.M."/>
        </authorList>
    </citation>
    <scope>NUCLEOTIDE SEQUENCE [LARGE SCALE GENOMIC DNA]</scope>
    <source>
        <strain evidence="3">rifampicinis</strain>
    </source>
</reference>
<keyword evidence="3" id="KW-1185">Reference proteome</keyword>
<evidence type="ECO:0000256" key="1">
    <source>
        <dbReference type="SAM" id="Phobius"/>
    </source>
</evidence>
<evidence type="ECO:0000313" key="3">
    <source>
        <dbReference type="Proteomes" id="UP000594468"/>
    </source>
</evidence>
<keyword evidence="1" id="KW-0812">Transmembrane</keyword>
<proteinExistence type="predicted"/>
<feature type="transmembrane region" description="Helical" evidence="1">
    <location>
        <begin position="12"/>
        <end position="30"/>
    </location>
</feature>
<feature type="transmembrane region" description="Helical" evidence="1">
    <location>
        <begin position="36"/>
        <end position="57"/>
    </location>
</feature>
<dbReference type="RefSeq" id="WP_195171855.1">
    <property type="nucleotide sequence ID" value="NZ_CP062983.1"/>
</dbReference>
<dbReference type="Proteomes" id="UP000594468">
    <property type="component" value="Chromosome"/>
</dbReference>
<keyword evidence="1" id="KW-1133">Transmembrane helix</keyword>
<evidence type="ECO:0000313" key="2">
    <source>
        <dbReference type="EMBL" id="QPC83791.1"/>
    </source>
</evidence>
<name>A0A7S8IFN4_9CHLR</name>
<keyword evidence="1" id="KW-0472">Membrane</keyword>
<dbReference type="KEGG" id="pmet:G4Y79_05270"/>
<gene>
    <name evidence="2" type="ORF">G4Y79_05270</name>
</gene>
<dbReference type="AlphaFoldDB" id="A0A7S8IFN4"/>
<dbReference type="EMBL" id="CP062983">
    <property type="protein sequence ID" value="QPC83791.1"/>
    <property type="molecule type" value="Genomic_DNA"/>
</dbReference>